<protein>
    <submittedName>
        <fullName evidence="2">Uncharacterized protein</fullName>
    </submittedName>
</protein>
<proteinExistence type="predicted"/>
<keyword evidence="1" id="KW-1133">Transmembrane helix</keyword>
<keyword evidence="1" id="KW-0472">Membrane</keyword>
<name>A0A1F5TPH4_9BACT</name>
<reference evidence="2 3" key="1">
    <citation type="journal article" date="2016" name="Nat. Commun.">
        <title>Thousands of microbial genomes shed light on interconnected biogeochemical processes in an aquifer system.</title>
        <authorList>
            <person name="Anantharaman K."/>
            <person name="Brown C.T."/>
            <person name="Hug L.A."/>
            <person name="Sharon I."/>
            <person name="Castelle C.J."/>
            <person name="Probst A.J."/>
            <person name="Thomas B.C."/>
            <person name="Singh A."/>
            <person name="Wilkins M.J."/>
            <person name="Karaoz U."/>
            <person name="Brodie E.L."/>
            <person name="Williams K.H."/>
            <person name="Hubbard S.S."/>
            <person name="Banfield J.F."/>
        </authorList>
    </citation>
    <scope>NUCLEOTIDE SEQUENCE [LARGE SCALE GENOMIC DNA]</scope>
</reference>
<keyword evidence="1" id="KW-0812">Transmembrane</keyword>
<evidence type="ECO:0000313" key="3">
    <source>
        <dbReference type="Proteomes" id="UP000177579"/>
    </source>
</evidence>
<comment type="caution">
    <text evidence="2">The sequence shown here is derived from an EMBL/GenBank/DDBJ whole genome shotgun (WGS) entry which is preliminary data.</text>
</comment>
<dbReference type="EMBL" id="MFGO01000019">
    <property type="protein sequence ID" value="OGF40836.1"/>
    <property type="molecule type" value="Genomic_DNA"/>
</dbReference>
<sequence>MEKDKNVTEIKFNERCYSSYRSARIKNFIFYSTFWVTLCLLWLLITFIFTYPLTVIVSIVAGVLLFFLTTAFALVILFEGSQGIDKIVGSFEFKKTENALFDSLEKIKETENKLSQYTNSTKKIFDELDKSDTFSTNEIKLQEVLSLDSFLPYTQDSTLMFKIRNYSILIALIKEVERLKKVKKEKEKFISINKNDYFQQIEWALEKNKFFQKIKSIW</sequence>
<accession>A0A1F5TPH4</accession>
<dbReference type="Proteomes" id="UP000177579">
    <property type="component" value="Unassembled WGS sequence"/>
</dbReference>
<evidence type="ECO:0000313" key="2">
    <source>
        <dbReference type="EMBL" id="OGF40836.1"/>
    </source>
</evidence>
<organism evidence="2 3">
    <name type="scientific">Candidatus Falkowbacteria bacterium RIFOXYD2_FULL_34_120</name>
    <dbReference type="NCBI Taxonomy" id="1798007"/>
    <lineage>
        <taxon>Bacteria</taxon>
        <taxon>Candidatus Falkowiibacteriota</taxon>
    </lineage>
</organism>
<dbReference type="AlphaFoldDB" id="A0A1F5TPH4"/>
<feature type="transmembrane region" description="Helical" evidence="1">
    <location>
        <begin position="28"/>
        <end position="49"/>
    </location>
</feature>
<gene>
    <name evidence="2" type="ORF">A2531_06675</name>
</gene>
<evidence type="ECO:0000256" key="1">
    <source>
        <dbReference type="SAM" id="Phobius"/>
    </source>
</evidence>
<feature type="transmembrane region" description="Helical" evidence="1">
    <location>
        <begin position="55"/>
        <end position="78"/>
    </location>
</feature>